<proteinExistence type="predicted"/>
<dbReference type="EMBL" id="MZMT01000024">
    <property type="protein sequence ID" value="PIO45067.1"/>
    <property type="molecule type" value="Genomic_DNA"/>
</dbReference>
<gene>
    <name evidence="10" type="ORF">B5P45_09710</name>
</gene>
<evidence type="ECO:0000256" key="6">
    <source>
        <dbReference type="ARBA" id="ARBA00023118"/>
    </source>
</evidence>
<dbReference type="AlphaFoldDB" id="A0A2N9VZZ9"/>
<reference evidence="10 11" key="1">
    <citation type="journal article" date="2017" name="Int J Environ Stud">
        <title>Does the Miocene-Pliocene relict legume Oxytropis triphylla form nitrogen-fixing nodules with a combination of bacterial strains?</title>
        <authorList>
            <person name="Safronova V."/>
            <person name="Belimov A."/>
            <person name="Sazanova A."/>
            <person name="Kuznetsova I."/>
            <person name="Popova J."/>
            <person name="Andronov E."/>
            <person name="Verkhozina A."/>
            <person name="Tikhonovich I."/>
        </authorList>
    </citation>
    <scope>NUCLEOTIDE SEQUENCE [LARGE SCALE GENOMIC DNA]</scope>
    <source>
        <strain evidence="10 11">Tri-38</strain>
    </source>
</reference>
<feature type="domain" description="Pycsar effector protein" evidence="9">
    <location>
        <begin position="19"/>
        <end position="115"/>
    </location>
</feature>
<evidence type="ECO:0000256" key="4">
    <source>
        <dbReference type="ARBA" id="ARBA00022741"/>
    </source>
</evidence>
<sequence>MSENDSNAAQELLKSPLALAEIFQNINSMLQFAESKNGALAVLNFTIIVGIGAAWNVGIFDNFWVKIYVEVLVAFLSVSGILAFSTFYPRTSLHRESGEWYNREPASLLFFGDIAEV</sequence>
<protein>
    <recommendedName>
        <fullName evidence="9">Pycsar effector protein domain-containing protein</fullName>
    </recommendedName>
</protein>
<evidence type="ECO:0000256" key="5">
    <source>
        <dbReference type="ARBA" id="ARBA00022989"/>
    </source>
</evidence>
<evidence type="ECO:0000256" key="7">
    <source>
        <dbReference type="ARBA" id="ARBA00023136"/>
    </source>
</evidence>
<evidence type="ECO:0000259" key="9">
    <source>
        <dbReference type="Pfam" id="PF18967"/>
    </source>
</evidence>
<feature type="transmembrane region" description="Helical" evidence="8">
    <location>
        <begin position="38"/>
        <end position="55"/>
    </location>
</feature>
<evidence type="ECO:0000313" key="11">
    <source>
        <dbReference type="Proteomes" id="UP000232163"/>
    </source>
</evidence>
<feature type="transmembrane region" description="Helical" evidence="8">
    <location>
        <begin position="67"/>
        <end position="88"/>
    </location>
</feature>
<keyword evidence="5 8" id="KW-1133">Transmembrane helix</keyword>
<evidence type="ECO:0000313" key="10">
    <source>
        <dbReference type="EMBL" id="PIO45067.1"/>
    </source>
</evidence>
<dbReference type="Proteomes" id="UP000232163">
    <property type="component" value="Unassembled WGS sequence"/>
</dbReference>
<dbReference type="KEGG" id="pht:BLM14_22280"/>
<name>A0A2N9VZZ9_9HYPH</name>
<keyword evidence="2" id="KW-1003">Cell membrane</keyword>
<organism evidence="10 11">
    <name type="scientific">Phyllobacterium zundukense</name>
    <dbReference type="NCBI Taxonomy" id="1867719"/>
    <lineage>
        <taxon>Bacteria</taxon>
        <taxon>Pseudomonadati</taxon>
        <taxon>Pseudomonadota</taxon>
        <taxon>Alphaproteobacteria</taxon>
        <taxon>Hyphomicrobiales</taxon>
        <taxon>Phyllobacteriaceae</taxon>
        <taxon>Phyllobacterium</taxon>
    </lineage>
</organism>
<keyword evidence="7 8" id="KW-0472">Membrane</keyword>
<dbReference type="Pfam" id="PF18967">
    <property type="entry name" value="PycTM"/>
    <property type="match status" value="1"/>
</dbReference>
<evidence type="ECO:0000256" key="3">
    <source>
        <dbReference type="ARBA" id="ARBA00022692"/>
    </source>
</evidence>
<keyword evidence="4" id="KW-0547">Nucleotide-binding</keyword>
<dbReference type="RefSeq" id="WP_100002102.1">
    <property type="nucleotide sequence ID" value="NZ_CP017941.1"/>
</dbReference>
<evidence type="ECO:0000256" key="1">
    <source>
        <dbReference type="ARBA" id="ARBA00004236"/>
    </source>
</evidence>
<evidence type="ECO:0000256" key="8">
    <source>
        <dbReference type="SAM" id="Phobius"/>
    </source>
</evidence>
<comment type="subcellular location">
    <subcellularLocation>
        <location evidence="1">Cell membrane</location>
    </subcellularLocation>
</comment>
<dbReference type="InterPro" id="IPR043760">
    <property type="entry name" value="PycTM_dom"/>
</dbReference>
<keyword evidence="6" id="KW-0051">Antiviral defense</keyword>
<comment type="caution">
    <text evidence="10">The sequence shown here is derived from an EMBL/GenBank/DDBJ whole genome shotgun (WGS) entry which is preliminary data.</text>
</comment>
<evidence type="ECO:0000256" key="2">
    <source>
        <dbReference type="ARBA" id="ARBA00022475"/>
    </source>
</evidence>
<accession>A0A2N9VZZ9</accession>
<keyword evidence="11" id="KW-1185">Reference proteome</keyword>
<keyword evidence="3 8" id="KW-0812">Transmembrane</keyword>